<gene>
    <name evidence="2" type="ORF">QJS10_CPA01g00145</name>
</gene>
<evidence type="ECO:0000313" key="3">
    <source>
        <dbReference type="Proteomes" id="UP001180020"/>
    </source>
</evidence>
<dbReference type="EMBL" id="JAUJYO010000001">
    <property type="protein sequence ID" value="KAK1327284.1"/>
    <property type="molecule type" value="Genomic_DNA"/>
</dbReference>
<evidence type="ECO:0000313" key="2">
    <source>
        <dbReference type="EMBL" id="KAK1327284.1"/>
    </source>
</evidence>
<sequence>MSEMSSSSYGSRTRPRHATVFARECRCKKGEYLIFTSRQDHSKDSPITDVMLVASRVAVTGDRSTGWSRVGCQARERDQLFVPHVGKRSQEEKDLVARRLAVTRERDHHSRVRGVDEKR</sequence>
<name>A0AAV9FS45_ACOCL</name>
<dbReference type="Proteomes" id="UP001180020">
    <property type="component" value="Unassembled WGS sequence"/>
</dbReference>
<accession>A0AAV9FS45</accession>
<protein>
    <submittedName>
        <fullName evidence="2">Uncharacterized protein</fullName>
    </submittedName>
</protein>
<feature type="region of interest" description="Disordered" evidence="1">
    <location>
        <begin position="100"/>
        <end position="119"/>
    </location>
</feature>
<reference evidence="2" key="1">
    <citation type="journal article" date="2023" name="Nat. Commun.">
        <title>Diploid and tetraploid genomes of Acorus and the evolution of monocots.</title>
        <authorList>
            <person name="Ma L."/>
            <person name="Liu K.W."/>
            <person name="Li Z."/>
            <person name="Hsiao Y.Y."/>
            <person name="Qi Y."/>
            <person name="Fu T."/>
            <person name="Tang G.D."/>
            <person name="Zhang D."/>
            <person name="Sun W.H."/>
            <person name="Liu D.K."/>
            <person name="Li Y."/>
            <person name="Chen G.Z."/>
            <person name="Liu X.D."/>
            <person name="Liao X.Y."/>
            <person name="Jiang Y.T."/>
            <person name="Yu X."/>
            <person name="Hao Y."/>
            <person name="Huang J."/>
            <person name="Zhao X.W."/>
            <person name="Ke S."/>
            <person name="Chen Y.Y."/>
            <person name="Wu W.L."/>
            <person name="Hsu J.L."/>
            <person name="Lin Y.F."/>
            <person name="Huang M.D."/>
            <person name="Li C.Y."/>
            <person name="Huang L."/>
            <person name="Wang Z.W."/>
            <person name="Zhao X."/>
            <person name="Zhong W.Y."/>
            <person name="Peng D.H."/>
            <person name="Ahmad S."/>
            <person name="Lan S."/>
            <person name="Zhang J.S."/>
            <person name="Tsai W.C."/>
            <person name="Van de Peer Y."/>
            <person name="Liu Z.J."/>
        </authorList>
    </citation>
    <scope>NUCLEOTIDE SEQUENCE</scope>
    <source>
        <strain evidence="2">CP</strain>
    </source>
</reference>
<evidence type="ECO:0000256" key="1">
    <source>
        <dbReference type="SAM" id="MobiDB-lite"/>
    </source>
</evidence>
<comment type="caution">
    <text evidence="2">The sequence shown here is derived from an EMBL/GenBank/DDBJ whole genome shotgun (WGS) entry which is preliminary data.</text>
</comment>
<keyword evidence="3" id="KW-1185">Reference proteome</keyword>
<reference evidence="2" key="2">
    <citation type="submission" date="2023-06" db="EMBL/GenBank/DDBJ databases">
        <authorList>
            <person name="Ma L."/>
            <person name="Liu K.-W."/>
            <person name="Li Z."/>
            <person name="Hsiao Y.-Y."/>
            <person name="Qi Y."/>
            <person name="Fu T."/>
            <person name="Tang G."/>
            <person name="Zhang D."/>
            <person name="Sun W.-H."/>
            <person name="Liu D.-K."/>
            <person name="Li Y."/>
            <person name="Chen G.-Z."/>
            <person name="Liu X.-D."/>
            <person name="Liao X.-Y."/>
            <person name="Jiang Y.-T."/>
            <person name="Yu X."/>
            <person name="Hao Y."/>
            <person name="Huang J."/>
            <person name="Zhao X.-W."/>
            <person name="Ke S."/>
            <person name="Chen Y.-Y."/>
            <person name="Wu W.-L."/>
            <person name="Hsu J.-L."/>
            <person name="Lin Y.-F."/>
            <person name="Huang M.-D."/>
            <person name="Li C.-Y."/>
            <person name="Huang L."/>
            <person name="Wang Z.-W."/>
            <person name="Zhao X."/>
            <person name="Zhong W.-Y."/>
            <person name="Peng D.-H."/>
            <person name="Ahmad S."/>
            <person name="Lan S."/>
            <person name="Zhang J.-S."/>
            <person name="Tsai W.-C."/>
            <person name="Van De Peer Y."/>
            <person name="Liu Z.-J."/>
        </authorList>
    </citation>
    <scope>NUCLEOTIDE SEQUENCE</scope>
    <source>
        <strain evidence="2">CP</strain>
        <tissue evidence="2">Leaves</tissue>
    </source>
</reference>
<organism evidence="2 3">
    <name type="scientific">Acorus calamus</name>
    <name type="common">Sweet flag</name>
    <dbReference type="NCBI Taxonomy" id="4465"/>
    <lineage>
        <taxon>Eukaryota</taxon>
        <taxon>Viridiplantae</taxon>
        <taxon>Streptophyta</taxon>
        <taxon>Embryophyta</taxon>
        <taxon>Tracheophyta</taxon>
        <taxon>Spermatophyta</taxon>
        <taxon>Magnoliopsida</taxon>
        <taxon>Liliopsida</taxon>
        <taxon>Acoraceae</taxon>
        <taxon>Acorus</taxon>
    </lineage>
</organism>
<dbReference type="AlphaFoldDB" id="A0AAV9FS45"/>
<proteinExistence type="predicted"/>